<evidence type="ECO:0000313" key="5">
    <source>
        <dbReference type="EMBL" id="ACF29373.1"/>
    </source>
</evidence>
<dbReference type="FunFam" id="3.10.129.10:FF:000008">
    <property type="entry name" value="Acyl-CoA thioester hydrolase"/>
    <property type="match status" value="1"/>
</dbReference>
<dbReference type="EMBL" id="CP001050">
    <property type="protein sequence ID" value="ACF29373.1"/>
    <property type="molecule type" value="Genomic_DNA"/>
</dbReference>
<dbReference type="HOGENOM" id="CLU_050164_2_0_4"/>
<dbReference type="NCBIfam" id="NF007970">
    <property type="entry name" value="PRK10694.1"/>
    <property type="match status" value="1"/>
</dbReference>
<dbReference type="Gene3D" id="3.10.129.10">
    <property type="entry name" value="Hotdog Thioesterase"/>
    <property type="match status" value="1"/>
</dbReference>
<evidence type="ECO:0000256" key="3">
    <source>
        <dbReference type="PROSITE-ProRule" id="PRU01106"/>
    </source>
</evidence>
<dbReference type="SUPFAM" id="SSF54637">
    <property type="entry name" value="Thioesterase/thiol ester dehydrase-isomerase"/>
    <property type="match status" value="1"/>
</dbReference>
<dbReference type="CDD" id="cd03442">
    <property type="entry name" value="BFIT_BACH"/>
    <property type="match status" value="1"/>
</dbReference>
<evidence type="ECO:0000256" key="1">
    <source>
        <dbReference type="ARBA" id="ARBA00010458"/>
    </source>
</evidence>
<proteinExistence type="inferred from homology"/>
<sequence>MRICPAPDLVCLKWVKLRTSRLPVSGRGAGPIYISIKQGNFMQHEEGNRQRPQGELLLRTVAMPRDTNPNQDIFGGWIMSQMDLGGGILAAEIARGRIVTVAVQEMNFIRPVKVGNVVCCYGHCVRVGNTSLQLKVEVWVKTLMNDCVTEDRHLVTEAVFTYVAIDAEGNPRPIPKEGNPKLSGLLPTP</sequence>
<dbReference type="InterPro" id="IPR040170">
    <property type="entry name" value="Cytosol_ACT"/>
</dbReference>
<dbReference type="InterPro" id="IPR029069">
    <property type="entry name" value="HotDog_dom_sf"/>
</dbReference>
<dbReference type="KEGG" id="ngk:NGK_0690"/>
<evidence type="ECO:0000256" key="2">
    <source>
        <dbReference type="ARBA" id="ARBA00022801"/>
    </source>
</evidence>
<evidence type="ECO:0000313" key="6">
    <source>
        <dbReference type="Proteomes" id="UP000002564"/>
    </source>
</evidence>
<name>B4RKN0_NEIG2</name>
<dbReference type="PROSITE" id="PS51770">
    <property type="entry name" value="HOTDOG_ACOT"/>
    <property type="match status" value="1"/>
</dbReference>
<dbReference type="InterPro" id="IPR006683">
    <property type="entry name" value="Thioestr_dom"/>
</dbReference>
<dbReference type="AlphaFoldDB" id="B4RKN0"/>
<dbReference type="GO" id="GO:0005829">
    <property type="term" value="C:cytosol"/>
    <property type="evidence" value="ECO:0007669"/>
    <property type="project" value="TreeGrafter"/>
</dbReference>
<gene>
    <name evidence="5" type="ordered locus">NGK_0690</name>
</gene>
<protein>
    <submittedName>
        <fullName evidence="5">Putative acyl-CoA hydrolase</fullName>
    </submittedName>
</protein>
<dbReference type="Pfam" id="PF03061">
    <property type="entry name" value="4HBT"/>
    <property type="match status" value="1"/>
</dbReference>
<dbReference type="InterPro" id="IPR033120">
    <property type="entry name" value="HOTDOG_ACOT"/>
</dbReference>
<organism evidence="5 6">
    <name type="scientific">Neisseria gonorrhoeae (strain NCCP11945)</name>
    <dbReference type="NCBI Taxonomy" id="521006"/>
    <lineage>
        <taxon>Bacteria</taxon>
        <taxon>Pseudomonadati</taxon>
        <taxon>Pseudomonadota</taxon>
        <taxon>Betaproteobacteria</taxon>
        <taxon>Neisseriales</taxon>
        <taxon>Neisseriaceae</taxon>
        <taxon>Neisseria</taxon>
    </lineage>
</organism>
<keyword evidence="2 3" id="KW-0378">Hydrolase</keyword>
<accession>B4RKN0</accession>
<dbReference type="PANTHER" id="PTHR11049">
    <property type="entry name" value="ACYL COENZYME A THIOESTER HYDROLASE"/>
    <property type="match status" value="1"/>
</dbReference>
<reference evidence="5 6" key="1">
    <citation type="journal article" date="2008" name="J. Bacteriol.">
        <title>Complete genome sequence of Neisseria gonorrhoeae NCCP11945.</title>
        <authorList>
            <person name="Chung G.T."/>
            <person name="Yoo J.S."/>
            <person name="Oh H.B."/>
            <person name="Lee Y.S."/>
            <person name="Cha S.H."/>
            <person name="Kim S.J."/>
            <person name="Yoo C.K."/>
        </authorList>
    </citation>
    <scope>NUCLEOTIDE SEQUENCE [LARGE SCALE GENOMIC DNA]</scope>
    <source>
        <strain evidence="5 6">NCCP11945</strain>
    </source>
</reference>
<feature type="domain" description="HotDog ACOT-type" evidence="4">
    <location>
        <begin position="52"/>
        <end position="168"/>
    </location>
</feature>
<comment type="similarity">
    <text evidence="1">Belongs to the acyl coenzyme A hydrolase family.</text>
</comment>
<evidence type="ECO:0000259" key="4">
    <source>
        <dbReference type="PROSITE" id="PS51770"/>
    </source>
</evidence>
<dbReference type="PANTHER" id="PTHR11049:SF5">
    <property type="entry name" value="ACYL-COA THIOESTER HYDROLASE YCIA"/>
    <property type="match status" value="1"/>
</dbReference>
<dbReference type="GO" id="GO:0052816">
    <property type="term" value="F:long-chain fatty acyl-CoA hydrolase activity"/>
    <property type="evidence" value="ECO:0007669"/>
    <property type="project" value="TreeGrafter"/>
</dbReference>
<dbReference type="Proteomes" id="UP000002564">
    <property type="component" value="Chromosome"/>
</dbReference>
<dbReference type="GO" id="GO:0006637">
    <property type="term" value="P:acyl-CoA metabolic process"/>
    <property type="evidence" value="ECO:0007669"/>
    <property type="project" value="TreeGrafter"/>
</dbReference>
<dbReference type="GO" id="GO:0009062">
    <property type="term" value="P:fatty acid catabolic process"/>
    <property type="evidence" value="ECO:0007669"/>
    <property type="project" value="TreeGrafter"/>
</dbReference>